<evidence type="ECO:0000256" key="3">
    <source>
        <dbReference type="ARBA" id="ARBA00022723"/>
    </source>
</evidence>
<reference evidence="7 8" key="2">
    <citation type="journal article" date="2017" name="Nature">
        <title>The Apostasia genome and the evolution of orchids.</title>
        <authorList>
            <person name="Zhang G.Q."/>
            <person name="Liu K.W."/>
            <person name="Li Z."/>
            <person name="Lohaus R."/>
            <person name="Hsiao Y.Y."/>
            <person name="Niu S.C."/>
            <person name="Wang J.Y."/>
            <person name="Lin Y.C."/>
            <person name="Xu Q."/>
            <person name="Chen L.J."/>
            <person name="Yoshida K."/>
            <person name="Fujiwara S."/>
            <person name="Wang Z.W."/>
            <person name="Zhang Y.Q."/>
            <person name="Mitsuda N."/>
            <person name="Wang M."/>
            <person name="Liu G.H."/>
            <person name="Pecoraro L."/>
            <person name="Huang H.X."/>
            <person name="Xiao X.J."/>
            <person name="Lin M."/>
            <person name="Wu X.Y."/>
            <person name="Wu W.L."/>
            <person name="Chen Y.Y."/>
            <person name="Chang S.B."/>
            <person name="Sakamoto S."/>
            <person name="Ohme-Takagi M."/>
            <person name="Yagi M."/>
            <person name="Zeng S.J."/>
            <person name="Shen C.Y."/>
            <person name="Yeh C.M."/>
            <person name="Luo Y.B."/>
            <person name="Tsai W.C."/>
            <person name="Van de Peer Y."/>
            <person name="Liu Z.J."/>
        </authorList>
    </citation>
    <scope>NUCLEOTIDE SEQUENCE [LARGE SCALE GENOMIC DNA]</scope>
    <source>
        <tissue evidence="7">The whole plant</tissue>
    </source>
</reference>
<evidence type="ECO:0000256" key="2">
    <source>
        <dbReference type="ARBA" id="ARBA00022468"/>
    </source>
</evidence>
<dbReference type="GO" id="GO:0005096">
    <property type="term" value="F:GTPase activator activity"/>
    <property type="evidence" value="ECO:0007669"/>
    <property type="project" value="UniProtKB-KW"/>
</dbReference>
<keyword evidence="2" id="KW-0343">GTPase activation</keyword>
<evidence type="ECO:0000256" key="5">
    <source>
        <dbReference type="ARBA" id="ARBA00023121"/>
    </source>
</evidence>
<dbReference type="PANTHER" id="PTHR45933:SF5">
    <property type="entry name" value="PROTEIN C2-DOMAIN ABA-RELATED 4"/>
    <property type="match status" value="1"/>
</dbReference>
<dbReference type="EMBL" id="KZ501977">
    <property type="protein sequence ID" value="PKU85380.1"/>
    <property type="molecule type" value="Genomic_DNA"/>
</dbReference>
<sequence>MGNAEFDIRAIFDVVKMNLEDFVDGSVITTVVPNRQNCLAEESAIRLENGKVYQDMFLRLRNVESGEIELQLQWINIPNAKSFQGS</sequence>
<keyword evidence="6" id="KW-0472">Membrane</keyword>
<dbReference type="GO" id="GO:0008289">
    <property type="term" value="F:lipid binding"/>
    <property type="evidence" value="ECO:0007669"/>
    <property type="project" value="UniProtKB-KW"/>
</dbReference>
<proteinExistence type="predicted"/>
<dbReference type="GO" id="GO:0016020">
    <property type="term" value="C:membrane"/>
    <property type="evidence" value="ECO:0007669"/>
    <property type="project" value="UniProtKB-SubCell"/>
</dbReference>
<protein>
    <submittedName>
        <fullName evidence="7">Putative ADP-ribosylation factor GTPase-activating protein AGD11</fullName>
    </submittedName>
</protein>
<keyword evidence="3" id="KW-0479">Metal-binding</keyword>
<organism evidence="7 8">
    <name type="scientific">Dendrobium catenatum</name>
    <dbReference type="NCBI Taxonomy" id="906689"/>
    <lineage>
        <taxon>Eukaryota</taxon>
        <taxon>Viridiplantae</taxon>
        <taxon>Streptophyta</taxon>
        <taxon>Embryophyta</taxon>
        <taxon>Tracheophyta</taxon>
        <taxon>Spermatophyta</taxon>
        <taxon>Magnoliopsida</taxon>
        <taxon>Liliopsida</taxon>
        <taxon>Asparagales</taxon>
        <taxon>Orchidaceae</taxon>
        <taxon>Epidendroideae</taxon>
        <taxon>Malaxideae</taxon>
        <taxon>Dendrobiinae</taxon>
        <taxon>Dendrobium</taxon>
    </lineage>
</organism>
<keyword evidence="8" id="KW-1185">Reference proteome</keyword>
<dbReference type="InterPro" id="IPR044562">
    <property type="entry name" value="CAR1-11"/>
</dbReference>
<keyword evidence="5" id="KW-0446">Lipid-binding</keyword>
<name>A0A2I0XBU6_9ASPA</name>
<evidence type="ECO:0000313" key="7">
    <source>
        <dbReference type="EMBL" id="PKU85380.1"/>
    </source>
</evidence>
<comment type="subcellular location">
    <subcellularLocation>
        <location evidence="1">Membrane</location>
    </subcellularLocation>
</comment>
<dbReference type="Proteomes" id="UP000233837">
    <property type="component" value="Unassembled WGS sequence"/>
</dbReference>
<accession>A0A2I0XBU6</accession>
<dbReference type="GO" id="GO:0046872">
    <property type="term" value="F:metal ion binding"/>
    <property type="evidence" value="ECO:0007669"/>
    <property type="project" value="UniProtKB-KW"/>
</dbReference>
<gene>
    <name evidence="7" type="primary">AGD11</name>
    <name evidence="7" type="ORF">MA16_Dca003119</name>
</gene>
<dbReference type="PANTHER" id="PTHR45933">
    <property type="entry name" value="PROTEIN C2-DOMAIN ABA-RELATED 4"/>
    <property type="match status" value="1"/>
</dbReference>
<reference evidence="7 8" key="1">
    <citation type="journal article" date="2016" name="Sci. Rep.">
        <title>The Dendrobium catenatum Lindl. genome sequence provides insights into polysaccharide synthase, floral development and adaptive evolution.</title>
        <authorList>
            <person name="Zhang G.Q."/>
            <person name="Xu Q."/>
            <person name="Bian C."/>
            <person name="Tsai W.C."/>
            <person name="Yeh C.M."/>
            <person name="Liu K.W."/>
            <person name="Yoshida K."/>
            <person name="Zhang L.S."/>
            <person name="Chang S.B."/>
            <person name="Chen F."/>
            <person name="Shi Y."/>
            <person name="Su Y.Y."/>
            <person name="Zhang Y.Q."/>
            <person name="Chen L.J."/>
            <person name="Yin Y."/>
            <person name="Lin M."/>
            <person name="Huang H."/>
            <person name="Deng H."/>
            <person name="Wang Z.W."/>
            <person name="Zhu S.L."/>
            <person name="Zhao X."/>
            <person name="Deng C."/>
            <person name="Niu S.C."/>
            <person name="Huang J."/>
            <person name="Wang M."/>
            <person name="Liu G.H."/>
            <person name="Yang H.J."/>
            <person name="Xiao X.J."/>
            <person name="Hsiao Y.Y."/>
            <person name="Wu W.L."/>
            <person name="Chen Y.Y."/>
            <person name="Mitsuda N."/>
            <person name="Ohme-Takagi M."/>
            <person name="Luo Y.B."/>
            <person name="Van de Peer Y."/>
            <person name="Liu Z.J."/>
        </authorList>
    </citation>
    <scope>NUCLEOTIDE SEQUENCE [LARGE SCALE GENOMIC DNA]</scope>
    <source>
        <tissue evidence="7">The whole plant</tissue>
    </source>
</reference>
<dbReference type="AlphaFoldDB" id="A0A2I0XBU6"/>
<evidence type="ECO:0000256" key="6">
    <source>
        <dbReference type="ARBA" id="ARBA00023136"/>
    </source>
</evidence>
<keyword evidence="4" id="KW-0106">Calcium</keyword>
<evidence type="ECO:0000256" key="4">
    <source>
        <dbReference type="ARBA" id="ARBA00022837"/>
    </source>
</evidence>
<evidence type="ECO:0000313" key="8">
    <source>
        <dbReference type="Proteomes" id="UP000233837"/>
    </source>
</evidence>
<evidence type="ECO:0000256" key="1">
    <source>
        <dbReference type="ARBA" id="ARBA00004370"/>
    </source>
</evidence>